<keyword evidence="2" id="KW-1185">Reference proteome</keyword>
<gene>
    <name evidence="1" type="ORF">D5H78_18895</name>
</gene>
<name>A0A3A3YRZ9_9ACTN</name>
<dbReference type="Proteomes" id="UP000265614">
    <property type="component" value="Unassembled WGS sequence"/>
</dbReference>
<evidence type="ECO:0000313" key="1">
    <source>
        <dbReference type="EMBL" id="RJK92447.1"/>
    </source>
</evidence>
<feature type="non-terminal residue" evidence="1">
    <location>
        <position position="1"/>
    </location>
</feature>
<sequence length="67" mass="6954">EQTATTTEMNRNVSEAATGSGSIAVSITGVATAAQVTNEGVEQSEQAVSELARMSSDLQALVTRFSY</sequence>
<dbReference type="EMBL" id="QZEZ01000015">
    <property type="protein sequence ID" value="RJK92447.1"/>
    <property type="molecule type" value="Genomic_DNA"/>
</dbReference>
<organism evidence="1 2">
    <name type="scientific">Vallicoccus soli</name>
    <dbReference type="NCBI Taxonomy" id="2339232"/>
    <lineage>
        <taxon>Bacteria</taxon>
        <taxon>Bacillati</taxon>
        <taxon>Actinomycetota</taxon>
        <taxon>Actinomycetes</taxon>
        <taxon>Motilibacterales</taxon>
        <taxon>Vallicoccaceae</taxon>
        <taxon>Vallicoccus</taxon>
    </lineage>
</organism>
<dbReference type="AlphaFoldDB" id="A0A3A3YRZ9"/>
<proteinExistence type="predicted"/>
<dbReference type="Gene3D" id="1.10.287.950">
    <property type="entry name" value="Methyl-accepting chemotaxis protein"/>
    <property type="match status" value="1"/>
</dbReference>
<reference evidence="1 2" key="1">
    <citation type="submission" date="2018-09" db="EMBL/GenBank/DDBJ databases">
        <title>YIM 75000 draft genome.</title>
        <authorList>
            <person name="Tang S."/>
            <person name="Feng Y."/>
        </authorList>
    </citation>
    <scope>NUCLEOTIDE SEQUENCE [LARGE SCALE GENOMIC DNA]</scope>
    <source>
        <strain evidence="1 2">YIM 75000</strain>
    </source>
</reference>
<accession>A0A3A3YRZ9</accession>
<evidence type="ECO:0000313" key="2">
    <source>
        <dbReference type="Proteomes" id="UP000265614"/>
    </source>
</evidence>
<comment type="caution">
    <text evidence="1">The sequence shown here is derived from an EMBL/GenBank/DDBJ whole genome shotgun (WGS) entry which is preliminary data.</text>
</comment>
<dbReference type="SUPFAM" id="SSF58104">
    <property type="entry name" value="Methyl-accepting chemotaxis protein (MCP) signaling domain"/>
    <property type="match status" value="1"/>
</dbReference>
<protein>
    <submittedName>
        <fullName evidence="1">Methyl-accepting chemotaxis protein</fullName>
    </submittedName>
</protein>